<proteinExistence type="predicted"/>
<dbReference type="Proteomes" id="UP000290572">
    <property type="component" value="Unassembled WGS sequence"/>
</dbReference>
<comment type="caution">
    <text evidence="2">The sequence shown here is derived from an EMBL/GenBank/DDBJ whole genome shotgun (WGS) entry which is preliminary data.</text>
</comment>
<evidence type="ECO:0000313" key="2">
    <source>
        <dbReference type="EMBL" id="RXN28006.1"/>
    </source>
</evidence>
<gene>
    <name evidence="2" type="ORF">ROHU_019651</name>
</gene>
<dbReference type="AlphaFoldDB" id="A0A498NAZ0"/>
<protein>
    <submittedName>
        <fullName evidence="2">Fc receptor 5</fullName>
    </submittedName>
</protein>
<feature type="compositionally biased region" description="Low complexity" evidence="1">
    <location>
        <begin position="51"/>
        <end position="69"/>
    </location>
</feature>
<keyword evidence="2" id="KW-0675">Receptor</keyword>
<accession>A0A498NAZ0</accession>
<sequence>MILADFRKNEKASLLDAAVLPSELFGSSVEMVIEEFGKAKVHFAAFRSGRSQSPSTVSQQQNNSQTSDQNHSEAGYNTLLSGIAHIYDSVDAAVKDISTENKTESSYCIYSKLALKTDQGAGSSDVTYAQVK</sequence>
<keyword evidence="3" id="KW-1185">Reference proteome</keyword>
<name>A0A498NAZ0_LABRO</name>
<dbReference type="EMBL" id="QBIY01011909">
    <property type="protein sequence ID" value="RXN28006.1"/>
    <property type="molecule type" value="Genomic_DNA"/>
</dbReference>
<organism evidence="2 3">
    <name type="scientific">Labeo rohita</name>
    <name type="common">Indian major carp</name>
    <name type="synonym">Cyprinus rohita</name>
    <dbReference type="NCBI Taxonomy" id="84645"/>
    <lineage>
        <taxon>Eukaryota</taxon>
        <taxon>Metazoa</taxon>
        <taxon>Chordata</taxon>
        <taxon>Craniata</taxon>
        <taxon>Vertebrata</taxon>
        <taxon>Euteleostomi</taxon>
        <taxon>Actinopterygii</taxon>
        <taxon>Neopterygii</taxon>
        <taxon>Teleostei</taxon>
        <taxon>Ostariophysi</taxon>
        <taxon>Cypriniformes</taxon>
        <taxon>Cyprinidae</taxon>
        <taxon>Labeoninae</taxon>
        <taxon>Labeonini</taxon>
        <taxon>Labeo</taxon>
    </lineage>
</organism>
<feature type="region of interest" description="Disordered" evidence="1">
    <location>
        <begin position="51"/>
        <end position="74"/>
    </location>
</feature>
<evidence type="ECO:0000313" key="3">
    <source>
        <dbReference type="Proteomes" id="UP000290572"/>
    </source>
</evidence>
<evidence type="ECO:0000256" key="1">
    <source>
        <dbReference type="SAM" id="MobiDB-lite"/>
    </source>
</evidence>
<reference evidence="2 3" key="1">
    <citation type="submission" date="2018-03" db="EMBL/GenBank/DDBJ databases">
        <title>Draft genome sequence of Rohu Carp (Labeo rohita).</title>
        <authorList>
            <person name="Das P."/>
            <person name="Kushwaha B."/>
            <person name="Joshi C.G."/>
            <person name="Kumar D."/>
            <person name="Nagpure N.S."/>
            <person name="Sahoo L."/>
            <person name="Das S.P."/>
            <person name="Bit A."/>
            <person name="Patnaik S."/>
            <person name="Meher P.K."/>
            <person name="Jayasankar P."/>
            <person name="Koringa P.G."/>
            <person name="Patel N.V."/>
            <person name="Hinsu A.T."/>
            <person name="Kumar R."/>
            <person name="Pandey M."/>
            <person name="Agarwal S."/>
            <person name="Srivastava S."/>
            <person name="Singh M."/>
            <person name="Iquebal M.A."/>
            <person name="Jaiswal S."/>
            <person name="Angadi U.B."/>
            <person name="Kumar N."/>
            <person name="Raza M."/>
            <person name="Shah T.M."/>
            <person name="Rai A."/>
            <person name="Jena J.K."/>
        </authorList>
    </citation>
    <scope>NUCLEOTIDE SEQUENCE [LARGE SCALE GENOMIC DNA]</scope>
    <source>
        <strain evidence="2">DASCIFA01</strain>
        <tissue evidence="2">Testis</tissue>
    </source>
</reference>